<gene>
    <name evidence="5" type="ORF">SAMN02745168_2614</name>
</gene>
<dbReference type="EMBL" id="FWXW01000008">
    <property type="protein sequence ID" value="SMC81747.1"/>
    <property type="molecule type" value="Genomic_DNA"/>
</dbReference>
<comment type="similarity">
    <text evidence="1">Belongs to the acetyl-CoA hydrolase/transferase family.</text>
</comment>
<dbReference type="InterPro" id="IPR046433">
    <property type="entry name" value="ActCoA_hydro"/>
</dbReference>
<dbReference type="InterPro" id="IPR037171">
    <property type="entry name" value="NagB/RpiA_transferase-like"/>
</dbReference>
<dbReference type="PANTHER" id="PTHR21432:SF20">
    <property type="entry name" value="ACETYL-COA HYDROLASE"/>
    <property type="match status" value="1"/>
</dbReference>
<dbReference type="Gene3D" id="3.40.1080.20">
    <property type="entry name" value="Acetyl-CoA hydrolase/transferase C-terminal domain"/>
    <property type="match status" value="1"/>
</dbReference>
<evidence type="ECO:0000259" key="3">
    <source>
        <dbReference type="Pfam" id="PF02550"/>
    </source>
</evidence>
<proteinExistence type="inferred from homology"/>
<dbReference type="STRING" id="1122930.SAMN02745168_2614"/>
<protein>
    <submittedName>
        <fullName evidence="5">4-hydroxybutyrate CoA-transferase</fullName>
    </submittedName>
</protein>
<dbReference type="InterPro" id="IPR038460">
    <property type="entry name" value="AcetylCoA_hyd_C_sf"/>
</dbReference>
<dbReference type="PANTHER" id="PTHR21432">
    <property type="entry name" value="ACETYL-COA HYDROLASE-RELATED"/>
    <property type="match status" value="1"/>
</dbReference>
<evidence type="ECO:0000313" key="5">
    <source>
        <dbReference type="EMBL" id="SMC81747.1"/>
    </source>
</evidence>
<dbReference type="Gene3D" id="3.40.1080.10">
    <property type="entry name" value="Glutaconate Coenzyme A-transferase"/>
    <property type="match status" value="1"/>
</dbReference>
<feature type="domain" description="Acetyl-CoA hydrolase/transferase C-terminal" evidence="4">
    <location>
        <begin position="269"/>
        <end position="421"/>
    </location>
</feature>
<feature type="domain" description="Acetyl-CoA hydrolase/transferase N-terminal" evidence="3">
    <location>
        <begin position="3"/>
        <end position="181"/>
    </location>
</feature>
<evidence type="ECO:0000256" key="2">
    <source>
        <dbReference type="ARBA" id="ARBA00022679"/>
    </source>
</evidence>
<accession>A0A1W2C8Z0</accession>
<evidence type="ECO:0000313" key="6">
    <source>
        <dbReference type="Proteomes" id="UP000192790"/>
    </source>
</evidence>
<sequence>MWQELYKKKKISADEAVSLIKNGDRVSIGENVDVAPTLVEAMLRNKDRYRDVEIVHMLPIGPQEYLEPGMETHFKHHTMFCGAANRAAVNCGFADYTPSFYYNQGSITKNELRADVLFVQLTPPDKNGYCSFGTSASVKREAMESAKIVIAELNDQMPYTYGSFVHISDLDYIVESSRPITEFPPAPAGEVEMQIGEICASLIDDGSTLQVGIGAVPEAALKMLRGKRDLGVHTELLGDGLIDLMEAGVVNNKKKSLNPGKCITTLYMGTKKLYDYIDRNPAFEVLPVAYTNDPRVIAQNDRMISINACLQIDLLGQVNSETINGKQYSGIGGQVDFVRGATMSRGGKSILAVNSTTAGGKKSKIVPFLAPGTVVTTSRTDVDYVVTEYGYARLKGKSIRERAKALISIAHPNFRAELTEAFEKAFFKL</sequence>
<reference evidence="5 6" key="1">
    <citation type="submission" date="2017-04" db="EMBL/GenBank/DDBJ databases">
        <authorList>
            <person name="Afonso C.L."/>
            <person name="Miller P.J."/>
            <person name="Scott M.A."/>
            <person name="Spackman E."/>
            <person name="Goraichik I."/>
            <person name="Dimitrov K.M."/>
            <person name="Suarez D.L."/>
            <person name="Swayne D.E."/>
        </authorList>
    </citation>
    <scope>NUCLEOTIDE SEQUENCE [LARGE SCALE GENOMIC DNA]</scope>
    <source>
        <strain evidence="5 6">DSM 12816</strain>
    </source>
</reference>
<dbReference type="Pfam" id="PF13336">
    <property type="entry name" value="AcetylCoA_hyd_C"/>
    <property type="match status" value="1"/>
</dbReference>
<keyword evidence="6" id="KW-1185">Reference proteome</keyword>
<dbReference type="Pfam" id="PF02550">
    <property type="entry name" value="AcetylCoA_hydro"/>
    <property type="match status" value="1"/>
</dbReference>
<dbReference type="InterPro" id="IPR003702">
    <property type="entry name" value="ActCoA_hydro_N"/>
</dbReference>
<dbReference type="SUPFAM" id="SSF100950">
    <property type="entry name" value="NagB/RpiA/CoA transferase-like"/>
    <property type="match status" value="2"/>
</dbReference>
<dbReference type="InterPro" id="IPR026888">
    <property type="entry name" value="AcetylCoA_hyd_C"/>
</dbReference>
<dbReference type="GO" id="GO:0008775">
    <property type="term" value="F:acetate CoA-transferase activity"/>
    <property type="evidence" value="ECO:0007669"/>
    <property type="project" value="InterPro"/>
</dbReference>
<dbReference type="Gene3D" id="3.30.750.70">
    <property type="entry name" value="4-hydroxybutyrate coenzyme like domains"/>
    <property type="match status" value="1"/>
</dbReference>
<dbReference type="Proteomes" id="UP000192790">
    <property type="component" value="Unassembled WGS sequence"/>
</dbReference>
<name>A0A1W2C8Z0_9FIRM</name>
<keyword evidence="2 5" id="KW-0808">Transferase</keyword>
<dbReference type="GO" id="GO:0006083">
    <property type="term" value="P:acetate metabolic process"/>
    <property type="evidence" value="ECO:0007669"/>
    <property type="project" value="InterPro"/>
</dbReference>
<evidence type="ECO:0000256" key="1">
    <source>
        <dbReference type="ARBA" id="ARBA00009632"/>
    </source>
</evidence>
<evidence type="ECO:0000259" key="4">
    <source>
        <dbReference type="Pfam" id="PF13336"/>
    </source>
</evidence>
<dbReference type="AlphaFoldDB" id="A0A1W2C8Z0"/>
<organism evidence="5 6">
    <name type="scientific">Papillibacter cinnamivorans DSM 12816</name>
    <dbReference type="NCBI Taxonomy" id="1122930"/>
    <lineage>
        <taxon>Bacteria</taxon>
        <taxon>Bacillati</taxon>
        <taxon>Bacillota</taxon>
        <taxon>Clostridia</taxon>
        <taxon>Eubacteriales</taxon>
        <taxon>Oscillospiraceae</taxon>
        <taxon>Papillibacter</taxon>
    </lineage>
</organism>